<dbReference type="Proteomes" id="UP000325277">
    <property type="component" value="Segment"/>
</dbReference>
<evidence type="ECO:0000313" key="1">
    <source>
        <dbReference type="EMBL" id="QEG09735.1"/>
    </source>
</evidence>
<proteinExistence type="predicted"/>
<reference evidence="2" key="1">
    <citation type="submission" date="2019-05" db="EMBL/GenBank/DDBJ databases">
        <title>The Complete Genome of Stenotrophomonas maltophilia Podophage Ponderosa.</title>
        <authorList>
            <person name="Marquez A."/>
            <person name="Newkirk H."/>
            <person name="Moreland R."/>
            <person name="Gonzalez C."/>
            <person name="Liu M."/>
            <person name="Ramsey J."/>
        </authorList>
    </citation>
    <scope>NUCLEOTIDE SEQUENCE [LARGE SCALE GENOMIC DNA]</scope>
</reference>
<dbReference type="EMBL" id="MK903280">
    <property type="protein sequence ID" value="QEG09735.1"/>
    <property type="molecule type" value="Genomic_DNA"/>
</dbReference>
<evidence type="ECO:0000313" key="2">
    <source>
        <dbReference type="Proteomes" id="UP000325277"/>
    </source>
</evidence>
<keyword evidence="2" id="KW-1185">Reference proteome</keyword>
<accession>A0A5B9NA72</accession>
<gene>
    <name evidence="1" type="ORF">CPT_Ponderosa_018</name>
</gene>
<sequence length="185" mass="20873">MARPIRLNAHPVGISLEELMGAQIVSILRNYCPDTEQVQFVVRKVQDSFLLEVTGSNPSTPKSLVPVYSVHKKASAVQFPKWNTGWDVRRLDPSKSTPVDSKGGPVVANFKDEADAYEYANKKNAQAHTEVPPPRFYVNNYGSSWAVFDNERKNMPRSDQYIGLFKHNARDAADEYAKFLNDKVK</sequence>
<name>A0A5B9NA72_9CAUD</name>
<organism evidence="1 2">
    <name type="scientific">Stenotrophomonas phage Ponderosa</name>
    <dbReference type="NCBI Taxonomy" id="2591103"/>
    <lineage>
        <taxon>Viruses</taxon>
        <taxon>Duplodnaviria</taxon>
        <taxon>Heunggongvirae</taxon>
        <taxon>Uroviricota</taxon>
        <taxon>Caudoviricetes</taxon>
        <taxon>Autographivirales</taxon>
        <taxon>Autonotataviridae</taxon>
        <taxon>Gujervirinae</taxon>
        <taxon>Ponderosavirus</taxon>
        <taxon>Ponderosavirus ponderosa</taxon>
    </lineage>
</organism>
<protein>
    <submittedName>
        <fullName evidence="1">Uncharacterized protein</fullName>
    </submittedName>
</protein>